<dbReference type="EMBL" id="STGY01000021">
    <property type="protein sequence ID" value="THV42616.1"/>
    <property type="molecule type" value="Genomic_DNA"/>
</dbReference>
<organism evidence="2 3">
    <name type="scientific">Glycomyces buryatensis</name>
    <dbReference type="NCBI Taxonomy" id="2570927"/>
    <lineage>
        <taxon>Bacteria</taxon>
        <taxon>Bacillati</taxon>
        <taxon>Actinomycetota</taxon>
        <taxon>Actinomycetes</taxon>
        <taxon>Glycomycetales</taxon>
        <taxon>Glycomycetaceae</taxon>
        <taxon>Glycomyces</taxon>
    </lineage>
</organism>
<keyword evidence="3" id="KW-1185">Reference proteome</keyword>
<gene>
    <name evidence="2" type="ORF">FAB82_05460</name>
</gene>
<dbReference type="OrthoDB" id="5183051at2"/>
<dbReference type="AlphaFoldDB" id="A0A4V4HSV9"/>
<dbReference type="Proteomes" id="UP000308760">
    <property type="component" value="Unassembled WGS sequence"/>
</dbReference>
<name>A0A4V4HSV9_9ACTN</name>
<reference evidence="2 3" key="2">
    <citation type="submission" date="2019-05" db="EMBL/GenBank/DDBJ databases">
        <title>Glycomyces buryatensis sp. nov.</title>
        <authorList>
            <person name="Nikitina E."/>
        </authorList>
    </citation>
    <scope>NUCLEOTIDE SEQUENCE [LARGE SCALE GENOMIC DNA]</scope>
    <source>
        <strain evidence="2 3">18</strain>
    </source>
</reference>
<reference evidence="3" key="1">
    <citation type="submission" date="2019-04" db="EMBL/GenBank/DDBJ databases">
        <title>Nocardioides xinjiangensis sp. nov.</title>
        <authorList>
            <person name="Liu S."/>
        </authorList>
    </citation>
    <scope>NUCLEOTIDE SEQUENCE [LARGE SCALE GENOMIC DNA]</scope>
    <source>
        <strain evidence="3">18</strain>
    </source>
</reference>
<protein>
    <submittedName>
        <fullName evidence="2">Uncharacterized protein</fullName>
    </submittedName>
</protein>
<keyword evidence="1" id="KW-0812">Transmembrane</keyword>
<accession>A0A4V4HSV9</accession>
<comment type="caution">
    <text evidence="2">The sequence shown here is derived from an EMBL/GenBank/DDBJ whole genome shotgun (WGS) entry which is preliminary data.</text>
</comment>
<dbReference type="RefSeq" id="WP_136533528.1">
    <property type="nucleotide sequence ID" value="NZ_STGY01000021.1"/>
</dbReference>
<evidence type="ECO:0000256" key="1">
    <source>
        <dbReference type="SAM" id="Phobius"/>
    </source>
</evidence>
<evidence type="ECO:0000313" key="3">
    <source>
        <dbReference type="Proteomes" id="UP000308760"/>
    </source>
</evidence>
<evidence type="ECO:0000313" key="2">
    <source>
        <dbReference type="EMBL" id="THV42616.1"/>
    </source>
</evidence>
<proteinExistence type="predicted"/>
<keyword evidence="1" id="KW-1133">Transmembrane helix</keyword>
<sequence>MTRVNEWYWSEGGRERSQINAINELDAELSAHARKQSRRLDQTKSELQSGLNRVQSTVNDRIDTVLEWTELRFQLLEFEEYMARKEIRKAFRALVEGRPTSMPDVDDVLGYWMPPAAMAVLRLIVRDDAAARGQAPAYRPPAGSFTDLTAALESARERDPIRSELFNLTVGLCFEQPAFIDAAVLRLVGEPVELGLAKSGQVAAGWRTLWEEIALGRFGLAAEEQLADQLRPRFEESMRDQDLADWDRSIERFGAEEGRERDRTEAFTALRAHLAEAAAVPEPVAVDADTAVDPRWRRYLQELIEEPSPAELPVVQAMEDLHLPEDEMQRSKPTWSESEGTVAELVRRDLFDPEAPIALRRLALRLAGSIVRERVELLAAAPADSERITRSVKRRGRTVTVDSGGHDEKELEVVAARITDGFAYEGPTKQFTLVLAGIFGALTLLSLIGQIWFLAVLLAIGVVAPIVVYRNALAKHAGRDKLCEEKIAEVRAEIVRARKQVQADERARDEQMSAERDALRELLEALPERSRF</sequence>
<keyword evidence="1" id="KW-0472">Membrane</keyword>
<feature type="transmembrane region" description="Helical" evidence="1">
    <location>
        <begin position="451"/>
        <end position="469"/>
    </location>
</feature>